<dbReference type="RefSeq" id="WP_295187707.1">
    <property type="nucleotide sequence ID" value="NZ_JAWJZA010000008.1"/>
</dbReference>
<sequence>MRLLEMGNDAMKELPTMQELQSFITYNKMGSFTLAAQSMNITQSAFSAQMKKLERLVGVKLIARSTRGSRLTREGELFLPEAEHVLETLERAVQSIRLTSKVERPVLNIGVLRSFGDVRVNGYVAHFYKNHPEFSVSIFDMEEEEVLLDLRENRIDMSILYLPNNKDMSMYESIGIREDSFVYYAPKLIGDSKEPISVEAMLANPLVMYPPKYFMNRTLKSYLGEGSQNAAFQGSRLSNPYTMVDYCNKNEAGCVVAKPFLESMEVNHGYLELEKPLRLQVCFAFKKNSTKWETMQTFMDYVVQEAHY</sequence>
<dbReference type="InterPro" id="IPR036390">
    <property type="entry name" value="WH_DNA-bd_sf"/>
</dbReference>
<evidence type="ECO:0000259" key="5">
    <source>
        <dbReference type="PROSITE" id="PS50931"/>
    </source>
</evidence>
<dbReference type="CDD" id="cd05466">
    <property type="entry name" value="PBP2_LTTR_substrate"/>
    <property type="match status" value="1"/>
</dbReference>
<comment type="caution">
    <text evidence="6">The sequence shown here is derived from an EMBL/GenBank/DDBJ whole genome shotgun (WGS) entry which is preliminary data.</text>
</comment>
<proteinExistence type="inferred from homology"/>
<reference evidence="6 7" key="1">
    <citation type="submission" date="2023-10" db="EMBL/GenBank/DDBJ databases">
        <title>Veillonella sp. nov., isolated from a pig farm feces dump.</title>
        <authorList>
            <person name="Chang Y.-H."/>
        </authorList>
    </citation>
    <scope>NUCLEOTIDE SEQUENCE [LARGE SCALE GENOMIC DNA]</scope>
    <source>
        <strain evidence="6 7">YH-vei2233</strain>
    </source>
</reference>
<feature type="domain" description="HTH lysR-type" evidence="5">
    <location>
        <begin position="15"/>
        <end position="72"/>
    </location>
</feature>
<dbReference type="Pfam" id="PF03466">
    <property type="entry name" value="LysR_substrate"/>
    <property type="match status" value="1"/>
</dbReference>
<dbReference type="Gene3D" id="3.40.190.290">
    <property type="match status" value="1"/>
</dbReference>
<dbReference type="PANTHER" id="PTHR30126">
    <property type="entry name" value="HTH-TYPE TRANSCRIPTIONAL REGULATOR"/>
    <property type="match status" value="1"/>
</dbReference>
<protein>
    <submittedName>
        <fullName evidence="6">LysR family transcriptional regulator</fullName>
    </submittedName>
</protein>
<keyword evidence="2" id="KW-0805">Transcription regulation</keyword>
<gene>
    <name evidence="6" type="ORF">RVY80_08140</name>
</gene>
<evidence type="ECO:0000256" key="1">
    <source>
        <dbReference type="ARBA" id="ARBA00009437"/>
    </source>
</evidence>
<evidence type="ECO:0000256" key="4">
    <source>
        <dbReference type="ARBA" id="ARBA00023163"/>
    </source>
</evidence>
<dbReference type="InterPro" id="IPR036388">
    <property type="entry name" value="WH-like_DNA-bd_sf"/>
</dbReference>
<evidence type="ECO:0000313" key="7">
    <source>
        <dbReference type="Proteomes" id="UP001272515"/>
    </source>
</evidence>
<organism evidence="6 7">
    <name type="scientific">Veillonella absiana</name>
    <dbReference type="NCBI Taxonomy" id="3079305"/>
    <lineage>
        <taxon>Bacteria</taxon>
        <taxon>Bacillati</taxon>
        <taxon>Bacillota</taxon>
        <taxon>Negativicutes</taxon>
        <taxon>Veillonellales</taxon>
        <taxon>Veillonellaceae</taxon>
        <taxon>Veillonella</taxon>
    </lineage>
</organism>
<dbReference type="Proteomes" id="UP001272515">
    <property type="component" value="Unassembled WGS sequence"/>
</dbReference>
<dbReference type="InterPro" id="IPR005119">
    <property type="entry name" value="LysR_subst-bd"/>
</dbReference>
<dbReference type="InterPro" id="IPR000847">
    <property type="entry name" value="LysR_HTH_N"/>
</dbReference>
<dbReference type="Pfam" id="PF00126">
    <property type="entry name" value="HTH_1"/>
    <property type="match status" value="1"/>
</dbReference>
<keyword evidence="4" id="KW-0804">Transcription</keyword>
<keyword evidence="7" id="KW-1185">Reference proteome</keyword>
<dbReference type="Gene3D" id="1.10.10.10">
    <property type="entry name" value="Winged helix-like DNA-binding domain superfamily/Winged helix DNA-binding domain"/>
    <property type="match status" value="1"/>
</dbReference>
<name>A0ABU3ZA70_9FIRM</name>
<evidence type="ECO:0000313" key="6">
    <source>
        <dbReference type="EMBL" id="MDV5088807.1"/>
    </source>
</evidence>
<dbReference type="PANTHER" id="PTHR30126:SF40">
    <property type="entry name" value="HTH-TYPE TRANSCRIPTIONAL REGULATOR GLTR"/>
    <property type="match status" value="1"/>
</dbReference>
<keyword evidence="3" id="KW-0238">DNA-binding</keyword>
<dbReference type="SUPFAM" id="SSF53850">
    <property type="entry name" value="Periplasmic binding protein-like II"/>
    <property type="match status" value="1"/>
</dbReference>
<dbReference type="PROSITE" id="PS50931">
    <property type="entry name" value="HTH_LYSR"/>
    <property type="match status" value="1"/>
</dbReference>
<dbReference type="PRINTS" id="PR00039">
    <property type="entry name" value="HTHLYSR"/>
</dbReference>
<comment type="similarity">
    <text evidence="1">Belongs to the LysR transcriptional regulatory family.</text>
</comment>
<dbReference type="EMBL" id="JAWJZB010000009">
    <property type="protein sequence ID" value="MDV5088807.1"/>
    <property type="molecule type" value="Genomic_DNA"/>
</dbReference>
<evidence type="ECO:0000256" key="2">
    <source>
        <dbReference type="ARBA" id="ARBA00023015"/>
    </source>
</evidence>
<accession>A0ABU3ZA70</accession>
<dbReference type="SUPFAM" id="SSF46785">
    <property type="entry name" value="Winged helix' DNA-binding domain"/>
    <property type="match status" value="1"/>
</dbReference>
<evidence type="ECO:0000256" key="3">
    <source>
        <dbReference type="ARBA" id="ARBA00023125"/>
    </source>
</evidence>